<dbReference type="RefSeq" id="XP_016242777.1">
    <property type="nucleotide sequence ID" value="XM_016398215.1"/>
</dbReference>
<dbReference type="VEuPathDB" id="FungiDB:PV07_10848"/>
<sequence>MTTVIELPRAGSEVIVGHHRRYSHTAEDDQLVVLEKMPQDKVPLPETAFLSLHPLEPVLQFETAGAAESFREKCPFARILYPVTHPNWVYITLPKGLLGVFTKHGRMGFAFEHYTDAKFFDCSIKGVGDIREGFDHKHWKVYVPKEKW</sequence>
<keyword evidence="2" id="KW-1185">Reference proteome</keyword>
<dbReference type="EMBL" id="KN847046">
    <property type="protein sequence ID" value="KIW22561.1"/>
    <property type="molecule type" value="Genomic_DNA"/>
</dbReference>
<organism evidence="1 2">
    <name type="scientific">Cladophialophora immunda</name>
    <dbReference type="NCBI Taxonomy" id="569365"/>
    <lineage>
        <taxon>Eukaryota</taxon>
        <taxon>Fungi</taxon>
        <taxon>Dikarya</taxon>
        <taxon>Ascomycota</taxon>
        <taxon>Pezizomycotina</taxon>
        <taxon>Eurotiomycetes</taxon>
        <taxon>Chaetothyriomycetidae</taxon>
        <taxon>Chaetothyriales</taxon>
        <taxon>Herpotrichiellaceae</taxon>
        <taxon>Cladophialophora</taxon>
    </lineage>
</organism>
<proteinExistence type="predicted"/>
<name>A0A0D1Z4P9_9EURO</name>
<gene>
    <name evidence="1" type="ORF">PV07_10848</name>
</gene>
<evidence type="ECO:0000313" key="1">
    <source>
        <dbReference type="EMBL" id="KIW22561.1"/>
    </source>
</evidence>
<dbReference type="GeneID" id="27350042"/>
<reference evidence="1 2" key="1">
    <citation type="submission" date="2015-01" db="EMBL/GenBank/DDBJ databases">
        <title>The Genome Sequence of Cladophialophora immunda CBS83496.</title>
        <authorList>
            <consortium name="The Broad Institute Genomics Platform"/>
            <person name="Cuomo C."/>
            <person name="de Hoog S."/>
            <person name="Gorbushina A."/>
            <person name="Stielow B."/>
            <person name="Teixiera M."/>
            <person name="Abouelleil A."/>
            <person name="Chapman S.B."/>
            <person name="Priest M."/>
            <person name="Young S.K."/>
            <person name="Wortman J."/>
            <person name="Nusbaum C."/>
            <person name="Birren B."/>
        </authorList>
    </citation>
    <scope>NUCLEOTIDE SEQUENCE [LARGE SCALE GENOMIC DNA]</scope>
    <source>
        <strain evidence="1 2">CBS 83496</strain>
    </source>
</reference>
<protein>
    <submittedName>
        <fullName evidence="1">Uncharacterized protein</fullName>
    </submittedName>
</protein>
<dbReference type="Proteomes" id="UP000054466">
    <property type="component" value="Unassembled WGS sequence"/>
</dbReference>
<evidence type="ECO:0000313" key="2">
    <source>
        <dbReference type="Proteomes" id="UP000054466"/>
    </source>
</evidence>
<accession>A0A0D1Z4P9</accession>
<dbReference type="AlphaFoldDB" id="A0A0D1Z4P9"/>